<dbReference type="Proteomes" id="UP000317909">
    <property type="component" value="Chromosome"/>
</dbReference>
<keyword evidence="1" id="KW-0732">Signal</keyword>
<feature type="signal peptide" evidence="1">
    <location>
        <begin position="1"/>
        <end position="41"/>
    </location>
</feature>
<dbReference type="EMBL" id="CP036339">
    <property type="protein sequence ID" value="QDT72315.1"/>
    <property type="molecule type" value="Genomic_DNA"/>
</dbReference>
<evidence type="ECO:0000256" key="1">
    <source>
        <dbReference type="SAM" id="SignalP"/>
    </source>
</evidence>
<dbReference type="OrthoDB" id="255803at2"/>
<keyword evidence="3" id="KW-1185">Reference proteome</keyword>
<evidence type="ECO:0000313" key="2">
    <source>
        <dbReference type="EMBL" id="QDT72315.1"/>
    </source>
</evidence>
<dbReference type="AlphaFoldDB" id="A0A517TVB3"/>
<gene>
    <name evidence="2" type="ORF">I41_14870</name>
</gene>
<dbReference type="InterPro" id="IPR023296">
    <property type="entry name" value="Glyco_hydro_beta-prop_sf"/>
</dbReference>
<protein>
    <submittedName>
        <fullName evidence="2">Uncharacterized protein</fullName>
    </submittedName>
</protein>
<proteinExistence type="predicted"/>
<name>A0A517TVB3_9BACT</name>
<dbReference type="KEGG" id="llh:I41_14870"/>
<dbReference type="Gene3D" id="2.115.10.20">
    <property type="entry name" value="Glycosyl hydrolase domain, family 43"/>
    <property type="match status" value="1"/>
</dbReference>
<dbReference type="RefSeq" id="WP_145431900.1">
    <property type="nucleotide sequence ID" value="NZ_CP036339.1"/>
</dbReference>
<organism evidence="2 3">
    <name type="scientific">Lacipirellula limnantheis</name>
    <dbReference type="NCBI Taxonomy" id="2528024"/>
    <lineage>
        <taxon>Bacteria</taxon>
        <taxon>Pseudomonadati</taxon>
        <taxon>Planctomycetota</taxon>
        <taxon>Planctomycetia</taxon>
        <taxon>Pirellulales</taxon>
        <taxon>Lacipirellulaceae</taxon>
        <taxon>Lacipirellula</taxon>
    </lineage>
</organism>
<reference evidence="2 3" key="1">
    <citation type="submission" date="2019-02" db="EMBL/GenBank/DDBJ databases">
        <title>Deep-cultivation of Planctomycetes and their phenomic and genomic characterization uncovers novel biology.</title>
        <authorList>
            <person name="Wiegand S."/>
            <person name="Jogler M."/>
            <person name="Boedeker C."/>
            <person name="Pinto D."/>
            <person name="Vollmers J."/>
            <person name="Rivas-Marin E."/>
            <person name="Kohn T."/>
            <person name="Peeters S.H."/>
            <person name="Heuer A."/>
            <person name="Rast P."/>
            <person name="Oberbeckmann S."/>
            <person name="Bunk B."/>
            <person name="Jeske O."/>
            <person name="Meyerdierks A."/>
            <person name="Storesund J.E."/>
            <person name="Kallscheuer N."/>
            <person name="Luecker S."/>
            <person name="Lage O.M."/>
            <person name="Pohl T."/>
            <person name="Merkel B.J."/>
            <person name="Hornburger P."/>
            <person name="Mueller R.-W."/>
            <person name="Bruemmer F."/>
            <person name="Labrenz M."/>
            <person name="Spormann A.M."/>
            <person name="Op den Camp H."/>
            <person name="Overmann J."/>
            <person name="Amann R."/>
            <person name="Jetten M.S.M."/>
            <person name="Mascher T."/>
            <person name="Medema M.H."/>
            <person name="Devos D.P."/>
            <person name="Kaster A.-K."/>
            <person name="Ovreas L."/>
            <person name="Rohde M."/>
            <person name="Galperin M.Y."/>
            <person name="Jogler C."/>
        </authorList>
    </citation>
    <scope>NUCLEOTIDE SEQUENCE [LARGE SCALE GENOMIC DNA]</scope>
    <source>
        <strain evidence="2 3">I41</strain>
    </source>
</reference>
<feature type="chain" id="PRO_5021815420" evidence="1">
    <location>
        <begin position="42"/>
        <end position="819"/>
    </location>
</feature>
<sequence precursor="true">MNESASAPAGASLPTRFAVRRPLAGLMTLALLAFSATAAQAALVYNVGQTEVIYSASQRRNKGLDYWVDGNLGVVPIGNGQYQFYGANGPTPVRTTGTLADPAQSRSNVSITGLPSNYFNYVAGGPTYFDATTGARLMIYHAERHASSGQDYYSVLGMAVSTDSQGLQFRDLGLIVEPDVPMSQRTQSIEVGGGSFAVMNGDMYVYYRDYLEGGGSSELAVAKAPIATILANAINNQGTSFTKYYNGAWTQPGIGGRSSALEVGNPGNAWSAVSYNDYLGGLIMMTSDWADSTGNNNLFLSTSMDGVNWSQRQAVVTDAGEQMYPTLIGTGADPTHTGQSFYAYYTDSASGGWNRWNDAKLVRRQITLSNGVPTPAPDPEPTPTSGVIASYRSDFQAGAPAQGWKYMWNPNGKLGDASKYAALQWSSTEGVYNTTGAATRVWNGKSHNDDYLMLGADGGHPGRPGYYAITGYTIQADDGAGLYQLIGSSIMKSDSVKTGDEDGLDLLLYINNTKLGSLQSVSTTGSMLSFDRDLGRLAVGDTVYVMIGAGKNQNFDLFKSFDFSLIRTPQVTIPDPNPNPAPTPEQPVERQWIAVAGFRGDFQSGGPAAGWKYQWSASGKLGDASKYANLKWSSVAGAYNTTGGATTVWNGKTHNDDYLTLGLDGGHPGRAGYCTIAGYTIQAEDGAGSYRLNAGLISKADGVKTGDEDGLELLVYVNSTRIGGIETVLTDGSWKGFFREFGQLAVGDTIYVMIGSLKNQNFDNFANFDFSIERLTAVTPVPAAAAFALASVPEPSSAVMLTLATAMLSGARLRQRLRS</sequence>
<evidence type="ECO:0000313" key="3">
    <source>
        <dbReference type="Proteomes" id="UP000317909"/>
    </source>
</evidence>
<accession>A0A517TVB3</accession>